<dbReference type="InterPro" id="IPR005107">
    <property type="entry name" value="CO_DH_flav_C"/>
</dbReference>
<dbReference type="InterPro" id="IPR016167">
    <property type="entry name" value="FAD-bd_PCMH_sub1"/>
</dbReference>
<dbReference type="PATRIC" id="fig|477641.3.peg.2270"/>
<dbReference type="OrthoDB" id="9793944at2"/>
<dbReference type="InterPro" id="IPR036683">
    <property type="entry name" value="CO_DH_flav_C_dom_sf"/>
</dbReference>
<dbReference type="GO" id="GO:0004854">
    <property type="term" value="F:xanthine dehydrogenase activity"/>
    <property type="evidence" value="ECO:0007669"/>
    <property type="project" value="UniProtKB-EC"/>
</dbReference>
<dbReference type="PANTHER" id="PTHR42659">
    <property type="entry name" value="XANTHINE DEHYDROGENASE SUBUNIT C-RELATED"/>
    <property type="match status" value="1"/>
</dbReference>
<dbReference type="PROSITE" id="PS51387">
    <property type="entry name" value="FAD_PCMH"/>
    <property type="match status" value="1"/>
</dbReference>
<gene>
    <name evidence="5" type="ordered locus">MODMU_2395</name>
</gene>
<dbReference type="InterPro" id="IPR036318">
    <property type="entry name" value="FAD-bd_PCMH-like_sf"/>
</dbReference>
<dbReference type="PANTHER" id="PTHR42659:SF2">
    <property type="entry name" value="XANTHINE DEHYDROGENASE SUBUNIT C-RELATED"/>
    <property type="match status" value="1"/>
</dbReference>
<dbReference type="Gene3D" id="3.30.465.10">
    <property type="match status" value="1"/>
</dbReference>
<dbReference type="EMBL" id="FO203431">
    <property type="protein sequence ID" value="CCH87824.1"/>
    <property type="molecule type" value="Genomic_DNA"/>
</dbReference>
<reference evidence="5 6" key="1">
    <citation type="journal article" date="2012" name="J. Bacteriol.">
        <title>Genome Sequence of Radiation-Resistant Modestobacter marinus Strain BC501, a Representative Actinobacterium That Thrives on Calcareous Stone Surfaces.</title>
        <authorList>
            <person name="Normand P."/>
            <person name="Gury J."/>
            <person name="Pujic P."/>
            <person name="Chouaia B."/>
            <person name="Crotti E."/>
            <person name="Brusetti L."/>
            <person name="Daffonchio D."/>
            <person name="Vacherie B."/>
            <person name="Barbe V."/>
            <person name="Medigue C."/>
            <person name="Calteau A."/>
            <person name="Ghodhbane-Gtari F."/>
            <person name="Essoussi I."/>
            <person name="Nouioui I."/>
            <person name="Abbassi-Ghozzi I."/>
            <person name="Gtari M."/>
        </authorList>
    </citation>
    <scope>NUCLEOTIDE SEQUENCE [LARGE SCALE GENOMIC DNA]</scope>
    <source>
        <strain evidence="6">BC 501</strain>
    </source>
</reference>
<dbReference type="Gene3D" id="3.30.43.10">
    <property type="entry name" value="Uridine Diphospho-n-acetylenolpyruvylglucosamine Reductase, domain 2"/>
    <property type="match status" value="1"/>
</dbReference>
<dbReference type="AlphaFoldDB" id="I4EWR1"/>
<keyword evidence="3 5" id="KW-0560">Oxidoreductase</keyword>
<dbReference type="STRING" id="477641.MODMU_2395"/>
<evidence type="ECO:0000313" key="5">
    <source>
        <dbReference type="EMBL" id="CCH87824.1"/>
    </source>
</evidence>
<dbReference type="SUPFAM" id="SSF55447">
    <property type="entry name" value="CO dehydrogenase flavoprotein C-terminal domain-like"/>
    <property type="match status" value="1"/>
</dbReference>
<dbReference type="OMA" id="ICKEARV"/>
<feature type="domain" description="FAD-binding PCMH-type" evidence="4">
    <location>
        <begin position="1"/>
        <end position="174"/>
    </location>
</feature>
<keyword evidence="6" id="KW-1185">Reference proteome</keyword>
<evidence type="ECO:0000313" key="6">
    <source>
        <dbReference type="Proteomes" id="UP000006461"/>
    </source>
</evidence>
<dbReference type="InterPro" id="IPR002346">
    <property type="entry name" value="Mopterin_DH_FAD-bd"/>
</dbReference>
<dbReference type="eggNOG" id="COG1319">
    <property type="taxonomic scope" value="Bacteria"/>
</dbReference>
<protein>
    <submittedName>
        <fullName evidence="5">Xanthine dehydrogenase FAD-binding subunit</fullName>
        <ecNumber evidence="5">1.17.1.4</ecNumber>
    </submittedName>
</protein>
<dbReference type="Proteomes" id="UP000006461">
    <property type="component" value="Chromosome"/>
</dbReference>
<organism evidence="5 6">
    <name type="scientific">Modestobacter italicus (strain DSM 44449 / CECT 9708 / BC 501)</name>
    <dbReference type="NCBI Taxonomy" id="2732864"/>
    <lineage>
        <taxon>Bacteria</taxon>
        <taxon>Bacillati</taxon>
        <taxon>Actinomycetota</taxon>
        <taxon>Actinomycetes</taxon>
        <taxon>Geodermatophilales</taxon>
        <taxon>Geodermatophilaceae</taxon>
        <taxon>Modestobacter</taxon>
    </lineage>
</organism>
<dbReference type="InterPro" id="IPR016166">
    <property type="entry name" value="FAD-bd_PCMH"/>
</dbReference>
<proteinExistence type="predicted"/>
<dbReference type="SUPFAM" id="SSF56176">
    <property type="entry name" value="FAD-binding/transporter-associated domain-like"/>
    <property type="match status" value="1"/>
</dbReference>
<dbReference type="EC" id="1.17.1.4" evidence="5"/>
<dbReference type="InterPro" id="IPR051312">
    <property type="entry name" value="Diverse_Substr_Oxidored"/>
</dbReference>
<dbReference type="Pfam" id="PF00941">
    <property type="entry name" value="FAD_binding_5"/>
    <property type="match status" value="1"/>
</dbReference>
<evidence type="ECO:0000256" key="1">
    <source>
        <dbReference type="ARBA" id="ARBA00022630"/>
    </source>
</evidence>
<dbReference type="SMART" id="SM01092">
    <property type="entry name" value="CO_deh_flav_C"/>
    <property type="match status" value="1"/>
</dbReference>
<dbReference type="InterPro" id="IPR016169">
    <property type="entry name" value="FAD-bd_PCMH_sub2"/>
</dbReference>
<name>I4EWR1_MODI5</name>
<dbReference type="KEGG" id="mmar:MODMU_2395"/>
<dbReference type="HOGENOM" id="CLU_058050_0_1_11"/>
<accession>I4EWR1</accession>
<dbReference type="GO" id="GO:0071949">
    <property type="term" value="F:FAD binding"/>
    <property type="evidence" value="ECO:0007669"/>
    <property type="project" value="InterPro"/>
</dbReference>
<dbReference type="Gene3D" id="3.30.390.50">
    <property type="entry name" value="CO dehydrogenase flavoprotein, C-terminal domain"/>
    <property type="match status" value="1"/>
</dbReference>
<dbReference type="Pfam" id="PF03450">
    <property type="entry name" value="CO_deh_flav_C"/>
    <property type="match status" value="1"/>
</dbReference>
<evidence type="ECO:0000256" key="3">
    <source>
        <dbReference type="ARBA" id="ARBA00023002"/>
    </source>
</evidence>
<keyword evidence="2" id="KW-0274">FAD</keyword>
<evidence type="ECO:0000256" key="2">
    <source>
        <dbReference type="ARBA" id="ARBA00022827"/>
    </source>
</evidence>
<keyword evidence="1" id="KW-0285">Flavoprotein</keyword>
<sequence length="284" mass="29670">MPKYHRPTNRADALTALVEGGPRARALVGGTDLLVGLRHHHDTADVLVDLKGVTDLPEPVVVTDDAVLIGPTYTMGELVTHPVVGGWFPALVEAALTVGSVAIRNRASLIGNSCNASPAADTAPPLLVHGARVTISSLDGDRTATLDEFFLGPRRTLCGPGELVTRLELPRPAPGSGSAFRRLTRRRGVDLATVSVAAGVGPDGALVAAMGAVGPRPLRSEVPGPVDLTDPAALDRALDQLVAVATPISDVRGSREYRLATLRVLTKRAVLAAADRRDPREMAS</sequence>
<evidence type="ECO:0000259" key="4">
    <source>
        <dbReference type="PROSITE" id="PS51387"/>
    </source>
</evidence>